<reference evidence="1 2" key="1">
    <citation type="journal article" date="2018" name="Nat. Genet.">
        <title>The Rosa genome provides new insights in the design of modern roses.</title>
        <authorList>
            <person name="Bendahmane M."/>
        </authorList>
    </citation>
    <scope>NUCLEOTIDE SEQUENCE [LARGE SCALE GENOMIC DNA]</scope>
    <source>
        <strain evidence="2">cv. Old Blush</strain>
    </source>
</reference>
<keyword evidence="2" id="KW-1185">Reference proteome</keyword>
<proteinExistence type="predicted"/>
<organism evidence="1 2">
    <name type="scientific">Rosa chinensis</name>
    <name type="common">China rose</name>
    <dbReference type="NCBI Taxonomy" id="74649"/>
    <lineage>
        <taxon>Eukaryota</taxon>
        <taxon>Viridiplantae</taxon>
        <taxon>Streptophyta</taxon>
        <taxon>Embryophyta</taxon>
        <taxon>Tracheophyta</taxon>
        <taxon>Spermatophyta</taxon>
        <taxon>Magnoliopsida</taxon>
        <taxon>eudicotyledons</taxon>
        <taxon>Gunneridae</taxon>
        <taxon>Pentapetalae</taxon>
        <taxon>rosids</taxon>
        <taxon>fabids</taxon>
        <taxon>Rosales</taxon>
        <taxon>Rosaceae</taxon>
        <taxon>Rosoideae</taxon>
        <taxon>Rosoideae incertae sedis</taxon>
        <taxon>Rosa</taxon>
    </lineage>
</organism>
<accession>A0A2P6RX78</accession>
<name>A0A2P6RX78_ROSCH</name>
<dbReference type="AlphaFoldDB" id="A0A2P6RX78"/>
<protein>
    <submittedName>
        <fullName evidence="1">Uncharacterized protein</fullName>
    </submittedName>
</protein>
<comment type="caution">
    <text evidence="1">The sequence shown here is derived from an EMBL/GenBank/DDBJ whole genome shotgun (WGS) entry which is preliminary data.</text>
</comment>
<evidence type="ECO:0000313" key="2">
    <source>
        <dbReference type="Proteomes" id="UP000238479"/>
    </source>
</evidence>
<gene>
    <name evidence="1" type="ORF">RchiOBHm_Chr2g0139831</name>
</gene>
<dbReference type="Gramene" id="PRQ51033">
    <property type="protein sequence ID" value="PRQ51033"/>
    <property type="gene ID" value="RchiOBHm_Chr2g0139831"/>
</dbReference>
<dbReference type="Proteomes" id="UP000238479">
    <property type="component" value="Chromosome 2"/>
</dbReference>
<sequence>MRYLVLCIVLNTIMRLSHLDRVLQPLIILRPHPLDETDLLWAQDFGRSWEYLQALLYLH</sequence>
<dbReference type="EMBL" id="PDCK01000040">
    <property type="protein sequence ID" value="PRQ51033.1"/>
    <property type="molecule type" value="Genomic_DNA"/>
</dbReference>
<evidence type="ECO:0000313" key="1">
    <source>
        <dbReference type="EMBL" id="PRQ51033.1"/>
    </source>
</evidence>